<gene>
    <name evidence="1" type="ORF">GYMLUDRAFT_880368</name>
</gene>
<dbReference type="AlphaFoldDB" id="A0A0D0CJS2"/>
<sequence>MFNPGCHHHCLHIFYPKVVRAYKVPESSIELRGGQSLVRHFTLSFLCEPSNLSVARLLNLPGEGFVCPSDYSICVLAPLSSSSPTTILPSLRI</sequence>
<organism evidence="1 2">
    <name type="scientific">Collybiopsis luxurians FD-317 M1</name>
    <dbReference type="NCBI Taxonomy" id="944289"/>
    <lineage>
        <taxon>Eukaryota</taxon>
        <taxon>Fungi</taxon>
        <taxon>Dikarya</taxon>
        <taxon>Basidiomycota</taxon>
        <taxon>Agaricomycotina</taxon>
        <taxon>Agaricomycetes</taxon>
        <taxon>Agaricomycetidae</taxon>
        <taxon>Agaricales</taxon>
        <taxon>Marasmiineae</taxon>
        <taxon>Omphalotaceae</taxon>
        <taxon>Collybiopsis</taxon>
        <taxon>Collybiopsis luxurians</taxon>
    </lineage>
</organism>
<accession>A0A0D0CJS2</accession>
<evidence type="ECO:0000313" key="2">
    <source>
        <dbReference type="Proteomes" id="UP000053593"/>
    </source>
</evidence>
<dbReference type="EMBL" id="KN834808">
    <property type="protein sequence ID" value="KIK55288.1"/>
    <property type="molecule type" value="Genomic_DNA"/>
</dbReference>
<evidence type="ECO:0000313" key="1">
    <source>
        <dbReference type="EMBL" id="KIK55288.1"/>
    </source>
</evidence>
<protein>
    <submittedName>
        <fullName evidence="1">Uncharacterized protein</fullName>
    </submittedName>
</protein>
<dbReference type="Proteomes" id="UP000053593">
    <property type="component" value="Unassembled WGS sequence"/>
</dbReference>
<keyword evidence="2" id="KW-1185">Reference proteome</keyword>
<proteinExistence type="predicted"/>
<name>A0A0D0CJS2_9AGAR</name>
<reference evidence="1 2" key="1">
    <citation type="submission" date="2014-04" db="EMBL/GenBank/DDBJ databases">
        <title>Evolutionary Origins and Diversification of the Mycorrhizal Mutualists.</title>
        <authorList>
            <consortium name="DOE Joint Genome Institute"/>
            <consortium name="Mycorrhizal Genomics Consortium"/>
            <person name="Kohler A."/>
            <person name="Kuo A."/>
            <person name="Nagy L.G."/>
            <person name="Floudas D."/>
            <person name="Copeland A."/>
            <person name="Barry K.W."/>
            <person name="Cichocki N."/>
            <person name="Veneault-Fourrey C."/>
            <person name="LaButti K."/>
            <person name="Lindquist E.A."/>
            <person name="Lipzen A."/>
            <person name="Lundell T."/>
            <person name="Morin E."/>
            <person name="Murat C."/>
            <person name="Riley R."/>
            <person name="Ohm R."/>
            <person name="Sun H."/>
            <person name="Tunlid A."/>
            <person name="Henrissat B."/>
            <person name="Grigoriev I.V."/>
            <person name="Hibbett D.S."/>
            <person name="Martin F."/>
        </authorList>
    </citation>
    <scope>NUCLEOTIDE SEQUENCE [LARGE SCALE GENOMIC DNA]</scope>
    <source>
        <strain evidence="1 2">FD-317 M1</strain>
    </source>
</reference>
<dbReference type="HOGENOM" id="CLU_2399908_0_0_1"/>